<proteinExistence type="predicted"/>
<accession>A0ABV9RUL8</accession>
<dbReference type="RefSeq" id="WP_274189913.1">
    <property type="nucleotide sequence ID" value="NZ_BAABHN010000052.1"/>
</dbReference>
<name>A0ABV9RUL8_9PSEU</name>
<organism evidence="1 2">
    <name type="scientific">Actinomycetospora chibensis</name>
    <dbReference type="NCBI Taxonomy" id="663606"/>
    <lineage>
        <taxon>Bacteria</taxon>
        <taxon>Bacillati</taxon>
        <taxon>Actinomycetota</taxon>
        <taxon>Actinomycetes</taxon>
        <taxon>Pseudonocardiales</taxon>
        <taxon>Pseudonocardiaceae</taxon>
        <taxon>Actinomycetospora</taxon>
    </lineage>
</organism>
<comment type="caution">
    <text evidence="1">The sequence shown here is derived from an EMBL/GenBank/DDBJ whole genome shotgun (WGS) entry which is preliminary data.</text>
</comment>
<reference evidence="2" key="1">
    <citation type="journal article" date="2019" name="Int. J. Syst. Evol. Microbiol.">
        <title>The Global Catalogue of Microorganisms (GCM) 10K type strain sequencing project: providing services to taxonomists for standard genome sequencing and annotation.</title>
        <authorList>
            <consortium name="The Broad Institute Genomics Platform"/>
            <consortium name="The Broad Institute Genome Sequencing Center for Infectious Disease"/>
            <person name="Wu L."/>
            <person name="Ma J."/>
        </authorList>
    </citation>
    <scope>NUCLEOTIDE SEQUENCE [LARGE SCALE GENOMIC DNA]</scope>
    <source>
        <strain evidence="2">CCUG 50347</strain>
    </source>
</reference>
<dbReference type="Proteomes" id="UP001595909">
    <property type="component" value="Unassembled WGS sequence"/>
</dbReference>
<evidence type="ECO:0000313" key="2">
    <source>
        <dbReference type="Proteomes" id="UP001595909"/>
    </source>
</evidence>
<evidence type="ECO:0000313" key="1">
    <source>
        <dbReference type="EMBL" id="MFC4835895.1"/>
    </source>
</evidence>
<sequence>MPTPSAELPGRWNATCARLAICVLLLAIGLQNDTPTADATEAAAPRPASAAEFALTAAEITIDGLRIEGTGPAPGDSQQRTALRLSALRALARQLAVQAPAPAGRLAITCPADCLVAGRPARLYVLELTATPVVAGIPTVPITLSPTFPLPPPAALGILQLPRLTFRDLRARLTLVTSDLVATPTTRIDLLPRG</sequence>
<keyword evidence="2" id="KW-1185">Reference proteome</keyword>
<dbReference type="EMBL" id="JBHSIM010000052">
    <property type="protein sequence ID" value="MFC4835895.1"/>
    <property type="molecule type" value="Genomic_DNA"/>
</dbReference>
<gene>
    <name evidence="1" type="ORF">ACFPEL_26045</name>
</gene>
<protein>
    <submittedName>
        <fullName evidence="1">Uncharacterized protein</fullName>
    </submittedName>
</protein>